<sequence>NAKKKSFIVAYFVELGLGHEEASELHLKYYTQYGLALRGLTRHHDVDPLDFDRKCDGALPLEDMIQYDPNLRKLFQDIDRSKVKVWALTNAYRNHAERVLRILKLDDLVDGLVYCDYVAKDFVCKPEPEFYRLAMKQAGMTDPKKCYFVDDNRKNVDAAREEGWAHCVHFCERGLEAMEGGRIKEIDDEREPGAVDNDVVGIQTLEELRKIWPEIFKA</sequence>
<reference evidence="1 2" key="1">
    <citation type="journal article" date="2018" name="Evol. Lett.">
        <title>Horizontal gene cluster transfer increased hallucinogenic mushroom diversity.</title>
        <authorList>
            <person name="Reynolds H.T."/>
            <person name="Vijayakumar V."/>
            <person name="Gluck-Thaler E."/>
            <person name="Korotkin H.B."/>
            <person name="Matheny P.B."/>
            <person name="Slot J.C."/>
        </authorList>
    </citation>
    <scope>NUCLEOTIDE SEQUENCE [LARGE SCALE GENOMIC DNA]</scope>
    <source>
        <strain evidence="1 2">2629</strain>
    </source>
</reference>
<feature type="non-terminal residue" evidence="1">
    <location>
        <position position="1"/>
    </location>
</feature>
<dbReference type="OrthoDB" id="1065058at2759"/>
<organism evidence="1 2">
    <name type="scientific">Panaeolus cyanescens</name>
    <dbReference type="NCBI Taxonomy" id="181874"/>
    <lineage>
        <taxon>Eukaryota</taxon>
        <taxon>Fungi</taxon>
        <taxon>Dikarya</taxon>
        <taxon>Basidiomycota</taxon>
        <taxon>Agaricomycotina</taxon>
        <taxon>Agaricomycetes</taxon>
        <taxon>Agaricomycetidae</taxon>
        <taxon>Agaricales</taxon>
        <taxon>Agaricineae</taxon>
        <taxon>Galeropsidaceae</taxon>
        <taxon>Panaeolus</taxon>
    </lineage>
</organism>
<dbReference type="InterPro" id="IPR006439">
    <property type="entry name" value="HAD-SF_hydro_IA"/>
</dbReference>
<protein>
    <recommendedName>
        <fullName evidence="3">Pyrimidine 5-nucleotidase</fullName>
    </recommendedName>
</protein>
<dbReference type="STRING" id="181874.A0A409Y6E4"/>
<dbReference type="NCBIfam" id="TIGR01509">
    <property type="entry name" value="HAD-SF-IA-v3"/>
    <property type="match status" value="1"/>
</dbReference>
<dbReference type="Gene3D" id="3.40.50.1000">
    <property type="entry name" value="HAD superfamily/HAD-like"/>
    <property type="match status" value="1"/>
</dbReference>
<dbReference type="EMBL" id="NHTK01001382">
    <property type="protein sequence ID" value="PPQ98521.1"/>
    <property type="molecule type" value="Genomic_DNA"/>
</dbReference>
<evidence type="ECO:0008006" key="3">
    <source>
        <dbReference type="Google" id="ProtNLM"/>
    </source>
</evidence>
<proteinExistence type="predicted"/>
<accession>A0A409Y6E4</accession>
<dbReference type="FunCoup" id="A0A409Y6E4">
    <property type="interactions" value="260"/>
</dbReference>
<dbReference type="Proteomes" id="UP000284842">
    <property type="component" value="Unassembled WGS sequence"/>
</dbReference>
<evidence type="ECO:0000313" key="2">
    <source>
        <dbReference type="Proteomes" id="UP000284842"/>
    </source>
</evidence>
<dbReference type="SUPFAM" id="SSF56784">
    <property type="entry name" value="HAD-like"/>
    <property type="match status" value="1"/>
</dbReference>
<gene>
    <name evidence="1" type="ORF">CVT24_004012</name>
</gene>
<dbReference type="Pfam" id="PF00702">
    <property type="entry name" value="Hydrolase"/>
    <property type="match status" value="1"/>
</dbReference>
<dbReference type="GO" id="GO:0006206">
    <property type="term" value="P:pyrimidine nucleobase metabolic process"/>
    <property type="evidence" value="ECO:0007669"/>
    <property type="project" value="TreeGrafter"/>
</dbReference>
<keyword evidence="2" id="KW-1185">Reference proteome</keyword>
<dbReference type="AlphaFoldDB" id="A0A409Y6E4"/>
<dbReference type="GO" id="GO:0009166">
    <property type="term" value="P:nucleotide catabolic process"/>
    <property type="evidence" value="ECO:0007669"/>
    <property type="project" value="TreeGrafter"/>
</dbReference>
<dbReference type="PANTHER" id="PTHR47438:SF1">
    <property type="entry name" value="PHOSPHATE METABOLISM PROTEIN 8-RELATED"/>
    <property type="match status" value="1"/>
</dbReference>
<comment type="caution">
    <text evidence="1">The sequence shown here is derived from an EMBL/GenBank/DDBJ whole genome shotgun (WGS) entry which is preliminary data.</text>
</comment>
<dbReference type="InterPro" id="IPR052791">
    <property type="entry name" value="SSM1_domain"/>
</dbReference>
<dbReference type="InterPro" id="IPR023214">
    <property type="entry name" value="HAD_sf"/>
</dbReference>
<dbReference type="GO" id="GO:0008252">
    <property type="term" value="F:nucleotidase activity"/>
    <property type="evidence" value="ECO:0007669"/>
    <property type="project" value="TreeGrafter"/>
</dbReference>
<name>A0A409Y6E4_9AGAR</name>
<evidence type="ECO:0000313" key="1">
    <source>
        <dbReference type="EMBL" id="PPQ98521.1"/>
    </source>
</evidence>
<dbReference type="InterPro" id="IPR036412">
    <property type="entry name" value="HAD-like_sf"/>
</dbReference>
<dbReference type="PANTHER" id="PTHR47438">
    <property type="entry name" value="PHOSPHATE METABOLISM PROTEIN 8-RELATED"/>
    <property type="match status" value="1"/>
</dbReference>
<dbReference type="Gene3D" id="1.10.150.450">
    <property type="match status" value="1"/>
</dbReference>
<dbReference type="InParanoid" id="A0A409Y6E4"/>